<reference evidence="7" key="3">
    <citation type="submission" date="2018-03" db="EMBL/GenBank/DDBJ databases">
        <authorList>
            <person name="Keele B.F."/>
        </authorList>
    </citation>
    <scope>NUCLEOTIDE SEQUENCE</scope>
    <source>
        <strain evidence="7">SNUC 4143</strain>
    </source>
</reference>
<evidence type="ECO:0000256" key="5">
    <source>
        <dbReference type="SAM" id="Phobius"/>
    </source>
</evidence>
<accession>A0A2K4DSP4</accession>
<gene>
    <name evidence="6" type="ORF">BUY47_06525</name>
    <name evidence="7" type="ORF">BUY48_00305</name>
</gene>
<organism evidence="7 9">
    <name type="scientific">Staphylococcus devriesei</name>
    <dbReference type="NCBI Taxonomy" id="586733"/>
    <lineage>
        <taxon>Bacteria</taxon>
        <taxon>Bacillati</taxon>
        <taxon>Bacillota</taxon>
        <taxon>Bacilli</taxon>
        <taxon>Bacillales</taxon>
        <taxon>Staphylococcaceae</taxon>
        <taxon>Staphylococcus</taxon>
    </lineage>
</organism>
<evidence type="ECO:0000256" key="1">
    <source>
        <dbReference type="ARBA" id="ARBA00004141"/>
    </source>
</evidence>
<comment type="subcellular location">
    <subcellularLocation>
        <location evidence="1">Membrane</location>
        <topology evidence="1">Multi-pass membrane protein</topology>
    </subcellularLocation>
</comment>
<dbReference type="Proteomes" id="UP000242088">
    <property type="component" value="Unassembled WGS sequence"/>
</dbReference>
<dbReference type="InterPro" id="IPR019109">
    <property type="entry name" value="MamF_MmsF"/>
</dbReference>
<dbReference type="EMBL" id="PYZH01000001">
    <property type="protein sequence ID" value="PTF16869.1"/>
    <property type="molecule type" value="Genomic_DNA"/>
</dbReference>
<dbReference type="Pfam" id="PF09685">
    <property type="entry name" value="MamF_MmsF"/>
    <property type="match status" value="1"/>
</dbReference>
<dbReference type="AlphaFoldDB" id="A0A2K4DSP4"/>
<evidence type="ECO:0000313" key="6">
    <source>
        <dbReference type="EMBL" id="PTF14010.1"/>
    </source>
</evidence>
<feature type="transmembrane region" description="Helical" evidence="5">
    <location>
        <begin position="23"/>
        <end position="45"/>
    </location>
</feature>
<dbReference type="Proteomes" id="UP000243350">
    <property type="component" value="Unassembled WGS sequence"/>
</dbReference>
<keyword evidence="8" id="KW-1185">Reference proteome</keyword>
<reference evidence="8 9" key="1">
    <citation type="journal article" date="2016" name="Front. Microbiol.">
        <title>Comprehensive Phylogenetic Analysis of Bovine Non-aureus Staphylococci Species Based on Whole-Genome Sequencing.</title>
        <authorList>
            <person name="Naushad S."/>
            <person name="Barkema H.W."/>
            <person name="Luby C."/>
            <person name="Condas L.A."/>
            <person name="Nobrega D.B."/>
            <person name="Carson D.A."/>
            <person name="De Buck J."/>
        </authorList>
    </citation>
    <scope>NUCLEOTIDE SEQUENCE [LARGE SCALE GENOMIC DNA]</scope>
    <source>
        <strain evidence="6 8">SNUC 1409</strain>
        <strain evidence="7 9">SNUC 4143</strain>
    </source>
</reference>
<reference evidence="6" key="2">
    <citation type="submission" date="2018-03" db="EMBL/GenBank/DDBJ databases">
        <authorList>
            <person name="Naushad S."/>
        </authorList>
    </citation>
    <scope>NUCLEOTIDE SEQUENCE</scope>
    <source>
        <strain evidence="6">SNUC 1409</strain>
    </source>
</reference>
<keyword evidence="2 5" id="KW-0812">Transmembrane</keyword>
<feature type="transmembrane region" description="Helical" evidence="5">
    <location>
        <begin position="65"/>
        <end position="86"/>
    </location>
</feature>
<evidence type="ECO:0000256" key="3">
    <source>
        <dbReference type="ARBA" id="ARBA00022989"/>
    </source>
</evidence>
<evidence type="ECO:0000313" key="7">
    <source>
        <dbReference type="EMBL" id="PTF16869.1"/>
    </source>
</evidence>
<evidence type="ECO:0000256" key="2">
    <source>
        <dbReference type="ARBA" id="ARBA00022692"/>
    </source>
</evidence>
<sequence>MQDQYNDSQRTEIMRDSEQDARLMSMLIFLIGFFTSIIGPIIIWAIKRNDARLIDKAGKNYFNMLISYFIWNVVLVLCFIPVYFGFLFNNDALSIICVILLIILGIALFVLSILYFIFHIVACVKYFGGKEYVVPLSIRFFK</sequence>
<evidence type="ECO:0000256" key="4">
    <source>
        <dbReference type="ARBA" id="ARBA00023136"/>
    </source>
</evidence>
<dbReference type="RefSeq" id="WP_103165820.1">
    <property type="nucleotide sequence ID" value="NZ_CP130489.1"/>
</dbReference>
<dbReference type="OrthoDB" id="9808930at2"/>
<keyword evidence="3 5" id="KW-1133">Transmembrane helix</keyword>
<evidence type="ECO:0000313" key="8">
    <source>
        <dbReference type="Proteomes" id="UP000242088"/>
    </source>
</evidence>
<protein>
    <submittedName>
        <fullName evidence="7">DUF4870 domain-containing protein</fullName>
    </submittedName>
</protein>
<feature type="transmembrane region" description="Helical" evidence="5">
    <location>
        <begin position="92"/>
        <end position="118"/>
    </location>
</feature>
<dbReference type="EMBL" id="PYZI01000006">
    <property type="protein sequence ID" value="PTF14010.1"/>
    <property type="molecule type" value="Genomic_DNA"/>
</dbReference>
<proteinExistence type="predicted"/>
<comment type="caution">
    <text evidence="7">The sequence shown here is derived from an EMBL/GenBank/DDBJ whole genome shotgun (WGS) entry which is preliminary data.</text>
</comment>
<dbReference type="GeneID" id="48887273"/>
<keyword evidence="4 5" id="KW-0472">Membrane</keyword>
<name>A0A2K4DSP4_9STAP</name>
<evidence type="ECO:0000313" key="9">
    <source>
        <dbReference type="Proteomes" id="UP000243350"/>
    </source>
</evidence>